<dbReference type="Gene3D" id="3.10.250.10">
    <property type="entry name" value="SRCR-like domain"/>
    <property type="match status" value="7"/>
</dbReference>
<feature type="compositionally biased region" description="Polar residues" evidence="11">
    <location>
        <begin position="769"/>
        <end position="780"/>
    </location>
</feature>
<feature type="disulfide bond" evidence="10">
    <location>
        <begin position="727"/>
        <end position="737"/>
    </location>
</feature>
<keyword evidence="9" id="KW-0325">Glycoprotein</keyword>
<feature type="disulfide bond" evidence="10">
    <location>
        <begin position="149"/>
        <end position="210"/>
    </location>
</feature>
<dbReference type="SUPFAM" id="SSF56487">
    <property type="entry name" value="SRCR-like"/>
    <property type="match status" value="7"/>
</dbReference>
<evidence type="ECO:0000256" key="6">
    <source>
        <dbReference type="ARBA" id="ARBA00023136"/>
    </source>
</evidence>
<feature type="region of interest" description="Disordered" evidence="11">
    <location>
        <begin position="879"/>
        <end position="928"/>
    </location>
</feature>
<dbReference type="GO" id="GO:0016020">
    <property type="term" value="C:membrane"/>
    <property type="evidence" value="ECO:0007669"/>
    <property type="project" value="UniProtKB-SubCell"/>
</dbReference>
<feature type="disulfide bond" evidence="10">
    <location>
        <begin position="506"/>
        <end position="516"/>
    </location>
</feature>
<evidence type="ECO:0000256" key="5">
    <source>
        <dbReference type="ARBA" id="ARBA00022989"/>
    </source>
</evidence>
<evidence type="ECO:0000256" key="9">
    <source>
        <dbReference type="ARBA" id="ARBA00023180"/>
    </source>
</evidence>
<feature type="domain" description="SRCR" evidence="13">
    <location>
        <begin position="546"/>
        <end position="645"/>
    </location>
</feature>
<dbReference type="PRINTS" id="PR00258">
    <property type="entry name" value="SPERACTRCPTR"/>
</dbReference>
<evidence type="ECO:0000313" key="15">
    <source>
        <dbReference type="Proteomes" id="UP001174909"/>
    </source>
</evidence>
<name>A0AA35WRC2_GEOBA</name>
<feature type="disulfide bond" evidence="10">
    <location>
        <begin position="136"/>
        <end position="200"/>
    </location>
</feature>
<feature type="compositionally biased region" description="Polar residues" evidence="11">
    <location>
        <begin position="792"/>
        <end position="804"/>
    </location>
</feature>
<comment type="caution">
    <text evidence="10">Lacks conserved residue(s) required for the propagation of feature annotation.</text>
</comment>
<keyword evidence="8 14" id="KW-0675">Receptor</keyword>
<keyword evidence="3" id="KW-0732">Signal</keyword>
<dbReference type="EMBL" id="CASHTH010002014">
    <property type="protein sequence ID" value="CAI8023562.1"/>
    <property type="molecule type" value="Genomic_DNA"/>
</dbReference>
<feature type="domain" description="SRCR" evidence="13">
    <location>
        <begin position="220"/>
        <end position="318"/>
    </location>
</feature>
<comment type="subcellular location">
    <subcellularLocation>
        <location evidence="1">Membrane</location>
        <topology evidence="1">Single-pass membrane protein</topology>
    </subcellularLocation>
</comment>
<reference evidence="14" key="1">
    <citation type="submission" date="2023-03" db="EMBL/GenBank/DDBJ databases">
        <authorList>
            <person name="Steffen K."/>
            <person name="Cardenas P."/>
        </authorList>
    </citation>
    <scope>NUCLEOTIDE SEQUENCE</scope>
</reference>
<evidence type="ECO:0000256" key="8">
    <source>
        <dbReference type="ARBA" id="ARBA00023170"/>
    </source>
</evidence>
<comment type="caution">
    <text evidence="14">The sequence shown here is derived from an EMBL/GenBank/DDBJ whole genome shotgun (WGS) entry which is preliminary data.</text>
</comment>
<evidence type="ECO:0000256" key="7">
    <source>
        <dbReference type="ARBA" id="ARBA00023157"/>
    </source>
</evidence>
<dbReference type="FunFam" id="3.10.250.10:FF:000001">
    <property type="entry name" value="Lysyl oxidase 4 isoform X1"/>
    <property type="match status" value="1"/>
</dbReference>
<keyword evidence="7 10" id="KW-1015">Disulfide bond</keyword>
<dbReference type="Pfam" id="PF00530">
    <property type="entry name" value="SRCR"/>
    <property type="match status" value="7"/>
</dbReference>
<dbReference type="FunFam" id="3.10.250.10:FF:000016">
    <property type="entry name" value="Scavenger receptor cysteine-rich protein type 12"/>
    <property type="match status" value="1"/>
</dbReference>
<feature type="compositionally biased region" description="Polar residues" evidence="11">
    <location>
        <begin position="898"/>
        <end position="921"/>
    </location>
</feature>
<feature type="domain" description="SRCR" evidence="13">
    <location>
        <begin position="108"/>
        <end position="211"/>
    </location>
</feature>
<feature type="domain" description="SRCR" evidence="13">
    <location>
        <begin position="327"/>
        <end position="430"/>
    </location>
</feature>
<dbReference type="PANTHER" id="PTHR19331">
    <property type="entry name" value="SCAVENGER RECEPTOR DOMAIN-CONTAINING"/>
    <property type="match status" value="1"/>
</dbReference>
<dbReference type="AlphaFoldDB" id="A0AA35WRC2"/>
<feature type="compositionally biased region" description="Basic and acidic residues" evidence="11">
    <location>
        <begin position="805"/>
        <end position="817"/>
    </location>
</feature>
<proteinExistence type="predicted"/>
<gene>
    <name evidence="14" type="ORF">GBAR_LOCUS13756</name>
</gene>
<dbReference type="PROSITE" id="PS50287">
    <property type="entry name" value="SRCR_2"/>
    <property type="match status" value="7"/>
</dbReference>
<evidence type="ECO:0000256" key="11">
    <source>
        <dbReference type="SAM" id="MobiDB-lite"/>
    </source>
</evidence>
<feature type="disulfide bond" evidence="10">
    <location>
        <begin position="615"/>
        <end position="625"/>
    </location>
</feature>
<keyword evidence="6 12" id="KW-0472">Membrane</keyword>
<dbReference type="InterPro" id="IPR036772">
    <property type="entry name" value="SRCR-like_dom_sf"/>
</dbReference>
<dbReference type="SMART" id="SM00202">
    <property type="entry name" value="SR"/>
    <property type="match status" value="7"/>
</dbReference>
<feature type="non-terminal residue" evidence="14">
    <location>
        <position position="1"/>
    </location>
</feature>
<evidence type="ECO:0000259" key="13">
    <source>
        <dbReference type="PROSITE" id="PS50287"/>
    </source>
</evidence>
<feature type="domain" description="SRCR" evidence="13">
    <location>
        <begin position="1"/>
        <end position="98"/>
    </location>
</feature>
<feature type="disulfide bond" evidence="10">
    <location>
        <begin position="290"/>
        <end position="300"/>
    </location>
</feature>
<sequence length="928" mass="101222">GGPHNWEGRVEIFWNGTWGTISDSQWTVNDASVVCRQLQHASGSGEAVSCCREFGEGNKDVVIVDVECSGSEETVTTCTYLSVTEPVTHEQDVGVRCQQGNETREGESRLIKTDESDELWIGRLEMFLSGQWGTLCGYGADYTTARVACRLLGYDYNANDVGVGIFGGGTGPIHFGVVYNGCSGSEYSLNDCSNLGTGGCNHNYDWGVRCDIDGPEHMDIRLSSGIYGYLQIFLSDAAPSTWVPVSDSQLTWTEQNSAVVCRQLGYNPDAPYMSNAYNVLNIKTLDSVACNGTESKLTDCSYNVGAVSTQYTIYIICNAYDCFTGEVRLVGGESEREGRVEVCSDGKWGTVCGRQWTDKNTAVVCSYLGFSDHSNDLAYHTSAKYGRGGGPVLMDYVSCTGSEGRLWDSCTHFTHYYGCTHDDDVGIECQPARCSDGQLRITDFNTDFYGRVEICSNQRFETFSYYHWSIENAEVACRELGYNPSYGYNNIYENGGGPRHSKLIECSGSEDRLSECEISNMETLSKTMWPDVGIYCSPVYCANGAISLMEGVGEWEGRLEVCYVGRWGTVSADEWTETNSRVVCNSLGYEISEEPPNPSIPMAPSRPQYFHSVKCSNQTLSLVECGFTRNTLSTDNHSQVTVKCKRPRCKDGDLKLVGGATESEGRLEVCFGKRWGTIDGHGWTHTDTQVACRQLGHSTEDVSFTTKVRNRAGTSKSLPTFMTLVGCYSSEDKLTDCSYHEFEWYGDVISTLDISISCDNITAAVDSTATVDSTEDTGGTKSPIIIIDNDSENSTQSSATADSQIHTDDKGSSKSDSGESGLVYASLIISVLLAIALVASLIVIFVLRRRKKSIQSSYGITFSSNTESVALENKMVGEDYEAPNPLPKGATSAAAEPQSHSDGQSTCLDETEASPTSNSTEAIYECAN</sequence>
<keyword evidence="5 12" id="KW-1133">Transmembrane helix</keyword>
<protein>
    <submittedName>
        <fullName evidence="14">Scavenger receptor cysteine-rich domain superfamily protein</fullName>
    </submittedName>
</protein>
<keyword evidence="4" id="KW-0677">Repeat</keyword>
<evidence type="ECO:0000256" key="4">
    <source>
        <dbReference type="ARBA" id="ARBA00022737"/>
    </source>
</evidence>
<dbReference type="Proteomes" id="UP001174909">
    <property type="component" value="Unassembled WGS sequence"/>
</dbReference>
<evidence type="ECO:0000256" key="2">
    <source>
        <dbReference type="ARBA" id="ARBA00022692"/>
    </source>
</evidence>
<evidence type="ECO:0000256" key="1">
    <source>
        <dbReference type="ARBA" id="ARBA00004167"/>
    </source>
</evidence>
<feature type="domain" description="SRCR" evidence="13">
    <location>
        <begin position="654"/>
        <end position="759"/>
    </location>
</feature>
<keyword evidence="2 12" id="KW-0812">Transmembrane</keyword>
<dbReference type="InterPro" id="IPR001190">
    <property type="entry name" value="SRCR"/>
</dbReference>
<evidence type="ECO:0000256" key="12">
    <source>
        <dbReference type="SAM" id="Phobius"/>
    </source>
</evidence>
<feature type="region of interest" description="Disordered" evidence="11">
    <location>
        <begin position="769"/>
        <end position="818"/>
    </location>
</feature>
<dbReference type="PROSITE" id="PS00420">
    <property type="entry name" value="SRCR_1"/>
    <property type="match status" value="1"/>
</dbReference>
<feature type="disulfide bond" evidence="10">
    <location>
        <begin position="68"/>
        <end position="78"/>
    </location>
</feature>
<accession>A0AA35WRC2</accession>
<organism evidence="14 15">
    <name type="scientific">Geodia barretti</name>
    <name type="common">Barrett's horny sponge</name>
    <dbReference type="NCBI Taxonomy" id="519541"/>
    <lineage>
        <taxon>Eukaryota</taxon>
        <taxon>Metazoa</taxon>
        <taxon>Porifera</taxon>
        <taxon>Demospongiae</taxon>
        <taxon>Heteroscleromorpha</taxon>
        <taxon>Tetractinellida</taxon>
        <taxon>Astrophorina</taxon>
        <taxon>Geodiidae</taxon>
        <taxon>Geodia</taxon>
    </lineage>
</organism>
<evidence type="ECO:0000256" key="3">
    <source>
        <dbReference type="ARBA" id="ARBA00022729"/>
    </source>
</evidence>
<dbReference type="FunFam" id="3.10.250.10:FF:000007">
    <property type="entry name" value="Soluble scavenger receptor cysteine-rich domain-containing protein SSC5D"/>
    <property type="match status" value="1"/>
</dbReference>
<keyword evidence="15" id="KW-1185">Reference proteome</keyword>
<feature type="transmembrane region" description="Helical" evidence="12">
    <location>
        <begin position="822"/>
        <end position="847"/>
    </location>
</feature>
<evidence type="ECO:0000256" key="10">
    <source>
        <dbReference type="PROSITE-ProRule" id="PRU00196"/>
    </source>
</evidence>
<evidence type="ECO:0000313" key="14">
    <source>
        <dbReference type="EMBL" id="CAI8023562.1"/>
    </source>
</evidence>
<feature type="domain" description="SRCR" evidence="13">
    <location>
        <begin position="439"/>
        <end position="537"/>
    </location>
</feature>
<feature type="disulfide bond" evidence="10">
    <location>
        <begin position="182"/>
        <end position="192"/>
    </location>
</feature>